<evidence type="ECO:0000313" key="1">
    <source>
        <dbReference type="EMBL" id="KWS05629.1"/>
    </source>
</evidence>
<reference evidence="1 2" key="1">
    <citation type="journal article" date="2014" name="Genome Announc.">
        <title>Draft Genome Sequence of Lysobacter capsici AZ78, a Bacterium Antagonistic to Plant-Pathogenic Oomycetes.</title>
        <authorList>
            <person name="Puopolo G."/>
            <person name="Sonego P."/>
            <person name="Engelen K."/>
            <person name="Pertot I."/>
        </authorList>
    </citation>
    <scope>NUCLEOTIDE SEQUENCE [LARGE SCALE GENOMIC DNA]</scope>
    <source>
        <strain evidence="1 2">AZ78</strain>
    </source>
</reference>
<sequence>MSERTTTKRIWFTASGISRDGSIKHFAVSRKAGAIYIRDFSGKEHRCNLPTPSIAAVRRLIASLFNVRISGVVMQPA</sequence>
<gene>
    <name evidence="1" type="ORF">AZ78_3181</name>
</gene>
<comment type="caution">
    <text evidence="1">The sequence shown here is derived from an EMBL/GenBank/DDBJ whole genome shotgun (WGS) entry which is preliminary data.</text>
</comment>
<protein>
    <submittedName>
        <fullName evidence="1">Uncharacterized protein</fullName>
    </submittedName>
</protein>
<organism evidence="1 2">
    <name type="scientific">Lysobacter capsici AZ78</name>
    <dbReference type="NCBI Taxonomy" id="1444315"/>
    <lineage>
        <taxon>Bacteria</taxon>
        <taxon>Pseudomonadati</taxon>
        <taxon>Pseudomonadota</taxon>
        <taxon>Gammaproteobacteria</taxon>
        <taxon>Lysobacterales</taxon>
        <taxon>Lysobacteraceae</taxon>
        <taxon>Lysobacter</taxon>
    </lineage>
</organism>
<keyword evidence="2" id="KW-1185">Reference proteome</keyword>
<evidence type="ECO:0000313" key="2">
    <source>
        <dbReference type="Proteomes" id="UP000023435"/>
    </source>
</evidence>
<name>A0A108UAN1_9GAMM</name>
<dbReference type="Proteomes" id="UP000023435">
    <property type="component" value="Unassembled WGS sequence"/>
</dbReference>
<proteinExistence type="predicted"/>
<dbReference type="EMBL" id="JAJA02000001">
    <property type="protein sequence ID" value="KWS05629.1"/>
    <property type="molecule type" value="Genomic_DNA"/>
</dbReference>
<dbReference type="AlphaFoldDB" id="A0A108UAN1"/>
<accession>A0A108UAN1</accession>